<evidence type="ECO:0000313" key="10">
    <source>
        <dbReference type="EMBL" id="QLL77813.1"/>
    </source>
</evidence>
<dbReference type="FunFam" id="3.60.40.10:FF:000002">
    <property type="entry name" value="Serine/threonine phosphatase stp"/>
    <property type="match status" value="1"/>
</dbReference>
<feature type="domain" description="PPM-type phosphatase" evidence="9">
    <location>
        <begin position="2"/>
        <end position="242"/>
    </location>
</feature>
<evidence type="ECO:0000256" key="5">
    <source>
        <dbReference type="ARBA" id="ARBA00022912"/>
    </source>
</evidence>
<dbReference type="InterPro" id="IPR036457">
    <property type="entry name" value="PPM-type-like_dom_sf"/>
</dbReference>
<accession>A0A7H9EJD0</accession>
<organism evidence="10 11">
    <name type="scientific">Ligilactobacillus saerimneri</name>
    <dbReference type="NCBI Taxonomy" id="228229"/>
    <lineage>
        <taxon>Bacteria</taxon>
        <taxon>Bacillati</taxon>
        <taxon>Bacillota</taxon>
        <taxon>Bacilli</taxon>
        <taxon>Lactobacillales</taxon>
        <taxon>Lactobacillaceae</taxon>
        <taxon>Ligilactobacillus</taxon>
    </lineage>
</organism>
<gene>
    <name evidence="10" type="ORF">GTO87_03855</name>
</gene>
<keyword evidence="6" id="KW-0464">Manganese</keyword>
<dbReference type="SMART" id="SM00332">
    <property type="entry name" value="PP2Cc"/>
    <property type="match status" value="1"/>
</dbReference>
<evidence type="ECO:0000313" key="11">
    <source>
        <dbReference type="Proteomes" id="UP000510886"/>
    </source>
</evidence>
<dbReference type="RefSeq" id="WP_009554732.1">
    <property type="nucleotide sequence ID" value="NZ_CAUWBC010000001.1"/>
</dbReference>
<sequence>MNYAYVTDKGKVRLNNEDQVGFFTSKSGLHLAIVADGIGGHQGGEVASEMVVSHLGHYFSESSFTTVTEGQAWLETTVAAENSLINKRAQQFSDLNGMGTTLVCILFFNDQYLVAHLGDSRAYVFHVGSLCQLTEDHSLVNEMVKQGKISASEAQNHPQKNIITRTLGIEKEVILDISRATYRNDDLFMLCSDGLTNMVSTAQIVHILNDVTTSLKEKCQLLVAQANAAGGPDNITALLVQQDMEGVR</sequence>
<name>A0A7H9EJD0_9LACO</name>
<evidence type="ECO:0000259" key="9">
    <source>
        <dbReference type="PROSITE" id="PS51746"/>
    </source>
</evidence>
<comment type="cofactor">
    <cofactor evidence="1">
        <name>Mn(2+)</name>
        <dbReference type="ChEBI" id="CHEBI:29035"/>
    </cofactor>
</comment>
<protein>
    <recommendedName>
        <fullName evidence="2">protein-serine/threonine phosphatase</fullName>
        <ecNumber evidence="2">3.1.3.16</ecNumber>
    </recommendedName>
</protein>
<comment type="catalytic activity">
    <reaction evidence="8">
        <text>O-phospho-L-threonyl-[protein] + H2O = L-threonyl-[protein] + phosphate</text>
        <dbReference type="Rhea" id="RHEA:47004"/>
        <dbReference type="Rhea" id="RHEA-COMP:11060"/>
        <dbReference type="Rhea" id="RHEA-COMP:11605"/>
        <dbReference type="ChEBI" id="CHEBI:15377"/>
        <dbReference type="ChEBI" id="CHEBI:30013"/>
        <dbReference type="ChEBI" id="CHEBI:43474"/>
        <dbReference type="ChEBI" id="CHEBI:61977"/>
        <dbReference type="EC" id="3.1.3.16"/>
    </reaction>
</comment>
<dbReference type="GO" id="GO:0004722">
    <property type="term" value="F:protein serine/threonine phosphatase activity"/>
    <property type="evidence" value="ECO:0007669"/>
    <property type="project" value="UniProtKB-EC"/>
</dbReference>
<dbReference type="EC" id="3.1.3.16" evidence="2"/>
<evidence type="ECO:0000256" key="4">
    <source>
        <dbReference type="ARBA" id="ARBA00022801"/>
    </source>
</evidence>
<evidence type="ECO:0000256" key="8">
    <source>
        <dbReference type="ARBA" id="ARBA00048336"/>
    </source>
</evidence>
<reference evidence="10 11" key="1">
    <citation type="submission" date="2020-01" db="EMBL/GenBank/DDBJ databases">
        <title>Complete and circular genome sequences of six lactobacillus isolates from horses.</title>
        <authorList>
            <person name="Hassan H.M."/>
        </authorList>
    </citation>
    <scope>NUCLEOTIDE SEQUENCE [LARGE SCALE GENOMIC DNA]</scope>
    <source>
        <strain evidence="10 11">1A</strain>
    </source>
</reference>
<dbReference type="SMART" id="SM00331">
    <property type="entry name" value="PP2C_SIG"/>
    <property type="match status" value="1"/>
</dbReference>
<keyword evidence="3" id="KW-0479">Metal-binding</keyword>
<dbReference type="KEGG" id="lsw:GTO87_03855"/>
<dbReference type="PANTHER" id="PTHR47992">
    <property type="entry name" value="PROTEIN PHOSPHATASE"/>
    <property type="match status" value="1"/>
</dbReference>
<keyword evidence="5" id="KW-0904">Protein phosphatase</keyword>
<dbReference type="InterPro" id="IPR001932">
    <property type="entry name" value="PPM-type_phosphatase-like_dom"/>
</dbReference>
<keyword evidence="4" id="KW-0378">Hydrolase</keyword>
<dbReference type="PROSITE" id="PS51746">
    <property type="entry name" value="PPM_2"/>
    <property type="match status" value="1"/>
</dbReference>
<dbReference type="SUPFAM" id="SSF81606">
    <property type="entry name" value="PP2C-like"/>
    <property type="match status" value="1"/>
</dbReference>
<dbReference type="Gene3D" id="3.60.40.10">
    <property type="entry name" value="PPM-type phosphatase domain"/>
    <property type="match status" value="1"/>
</dbReference>
<dbReference type="InterPro" id="IPR015655">
    <property type="entry name" value="PP2C"/>
</dbReference>
<evidence type="ECO:0000256" key="1">
    <source>
        <dbReference type="ARBA" id="ARBA00001936"/>
    </source>
</evidence>
<evidence type="ECO:0000256" key="6">
    <source>
        <dbReference type="ARBA" id="ARBA00023211"/>
    </source>
</evidence>
<comment type="catalytic activity">
    <reaction evidence="7">
        <text>O-phospho-L-seryl-[protein] + H2O = L-seryl-[protein] + phosphate</text>
        <dbReference type="Rhea" id="RHEA:20629"/>
        <dbReference type="Rhea" id="RHEA-COMP:9863"/>
        <dbReference type="Rhea" id="RHEA-COMP:11604"/>
        <dbReference type="ChEBI" id="CHEBI:15377"/>
        <dbReference type="ChEBI" id="CHEBI:29999"/>
        <dbReference type="ChEBI" id="CHEBI:43474"/>
        <dbReference type="ChEBI" id="CHEBI:83421"/>
        <dbReference type="EC" id="3.1.3.16"/>
    </reaction>
</comment>
<evidence type="ECO:0000256" key="2">
    <source>
        <dbReference type="ARBA" id="ARBA00013081"/>
    </source>
</evidence>
<dbReference type="EMBL" id="CP047418">
    <property type="protein sequence ID" value="QLL77813.1"/>
    <property type="molecule type" value="Genomic_DNA"/>
</dbReference>
<evidence type="ECO:0000256" key="7">
    <source>
        <dbReference type="ARBA" id="ARBA00047761"/>
    </source>
</evidence>
<dbReference type="AlphaFoldDB" id="A0A7H9EJD0"/>
<evidence type="ECO:0000256" key="3">
    <source>
        <dbReference type="ARBA" id="ARBA00022723"/>
    </source>
</evidence>
<dbReference type="NCBIfam" id="NF033484">
    <property type="entry name" value="Stp1_PP2C_phos"/>
    <property type="match status" value="1"/>
</dbReference>
<dbReference type="Pfam" id="PF13672">
    <property type="entry name" value="PP2C_2"/>
    <property type="match status" value="1"/>
</dbReference>
<dbReference type="CDD" id="cd00143">
    <property type="entry name" value="PP2Cc"/>
    <property type="match status" value="1"/>
</dbReference>
<proteinExistence type="predicted"/>
<dbReference type="GO" id="GO:0046872">
    <property type="term" value="F:metal ion binding"/>
    <property type="evidence" value="ECO:0007669"/>
    <property type="project" value="UniProtKB-KW"/>
</dbReference>
<dbReference type="Proteomes" id="UP000510886">
    <property type="component" value="Chromosome"/>
</dbReference>